<keyword evidence="3" id="KW-1185">Reference proteome</keyword>
<dbReference type="AlphaFoldDB" id="H8H1C9"/>
<sequence>MSYEKLSAQMENLTNPQRSDAFYKQFRDAVRQGEIEAADLPERFELPKEYRRRGAEGSYTRTVKDMVVNVTPAYKKWFDGVNETLVATTRRATAPKASLEAVESGAVDFAAMVEETRRKMEASYSKGQALGNARKAAKPKARRTTKK</sequence>
<evidence type="ECO:0000313" key="2">
    <source>
        <dbReference type="EMBL" id="AFD27326.1"/>
    </source>
</evidence>
<evidence type="ECO:0000256" key="1">
    <source>
        <dbReference type="SAM" id="MobiDB-lite"/>
    </source>
</evidence>
<name>H8H1C9_DEIGI</name>
<organism evidence="2 3">
    <name type="scientific">Deinococcus gobiensis (strain DSM 21396 / JCM 16679 / CGMCC 1.7299 / I-0)</name>
    <dbReference type="NCBI Taxonomy" id="745776"/>
    <lineage>
        <taxon>Bacteria</taxon>
        <taxon>Thermotogati</taxon>
        <taxon>Deinococcota</taxon>
        <taxon>Deinococci</taxon>
        <taxon>Deinococcales</taxon>
        <taxon>Deinococcaceae</taxon>
        <taxon>Deinococcus</taxon>
    </lineage>
</organism>
<gene>
    <name evidence="2" type="ordered locus">DGo_PB0057</name>
</gene>
<keyword evidence="2" id="KW-0614">Plasmid</keyword>
<dbReference type="PATRIC" id="fig|745776.4.peg.3465"/>
<dbReference type="KEGG" id="dgo:DGo_PB0057"/>
<dbReference type="HOGENOM" id="CLU_1841848_0_0_0"/>
<dbReference type="RefSeq" id="WP_014686422.1">
    <property type="nucleotide sequence ID" value="NC_017791.1"/>
</dbReference>
<evidence type="ECO:0000313" key="3">
    <source>
        <dbReference type="Proteomes" id="UP000007575"/>
    </source>
</evidence>
<proteinExistence type="predicted"/>
<protein>
    <submittedName>
        <fullName evidence="2">Uncharacterized protein</fullName>
    </submittedName>
</protein>
<dbReference type="OrthoDB" id="73423at2"/>
<geneLocation type="plasmid" evidence="2 3">
    <name>P2</name>
</geneLocation>
<feature type="region of interest" description="Disordered" evidence="1">
    <location>
        <begin position="120"/>
        <end position="147"/>
    </location>
</feature>
<dbReference type="Proteomes" id="UP000007575">
    <property type="component" value="Plasmid P2"/>
</dbReference>
<dbReference type="EMBL" id="CP002193">
    <property type="protein sequence ID" value="AFD27326.1"/>
    <property type="molecule type" value="Genomic_DNA"/>
</dbReference>
<reference evidence="2 3" key="1">
    <citation type="journal article" date="2012" name="PLoS ONE">
        <title>Genome sequence and transcriptome analysis of the radioresistant bacterium Deinococcus gobiensis: insights into the extreme environmental adaptations.</title>
        <authorList>
            <person name="Yuan M."/>
            <person name="Chen M."/>
            <person name="Zhang W."/>
            <person name="Lu W."/>
            <person name="Wang J."/>
            <person name="Yang M."/>
            <person name="Zhao P."/>
            <person name="Tang R."/>
            <person name="Li X."/>
            <person name="Hao Y."/>
            <person name="Zhou Z."/>
            <person name="Zhan Y."/>
            <person name="Yu H."/>
            <person name="Teng C."/>
            <person name="Yan Y."/>
            <person name="Ping S."/>
            <person name="Wang Y."/>
            <person name="Lin M."/>
        </authorList>
    </citation>
    <scope>NUCLEOTIDE SEQUENCE [LARGE SCALE GENOMIC DNA]</scope>
    <source>
        <strain evidence="3">DSM 21396 / JCM 16679 / CGMCC 1.7299 / I-0</strain>
        <plasmid evidence="2">P2</plasmid>
    </source>
</reference>
<accession>H8H1C9</accession>
<feature type="compositionally biased region" description="Basic residues" evidence="1">
    <location>
        <begin position="135"/>
        <end position="147"/>
    </location>
</feature>